<feature type="transmembrane region" description="Helical" evidence="4">
    <location>
        <begin position="188"/>
        <end position="218"/>
    </location>
</feature>
<dbReference type="OrthoDB" id="9792534at2"/>
<dbReference type="RefSeq" id="WP_009544691.1">
    <property type="nucleotide sequence ID" value="NC_010546.1"/>
</dbReference>
<evidence type="ECO:0000256" key="4">
    <source>
        <dbReference type="SAM" id="Phobius"/>
    </source>
</evidence>
<dbReference type="InterPro" id="IPR012171">
    <property type="entry name" value="Fatty_acid_desaturase"/>
</dbReference>
<dbReference type="InterPro" id="IPR005804">
    <property type="entry name" value="FA_desaturase_dom"/>
</dbReference>
<dbReference type="GO" id="GO:0008610">
    <property type="term" value="P:lipid biosynthetic process"/>
    <property type="evidence" value="ECO:0007669"/>
    <property type="project" value="UniProtKB-ARBA"/>
</dbReference>
<sequence>MKEAVDCYSLTDDLRQTILPLTKVNPWLGLLRFTLLGTLFFSLVILAWITNNQIIFVLTSLLAGFFYALWLICTHDTTHYTLTQWTWFEEIAPRLQSYPLSWPYGVYQELHHLHHGWNGFDFRDPERTEWTKDEYETASPWQQWYVKHQWPIDIFVLGGIGLITRTIAQGVKLRSIRPRLQWKLMTDVVFIVLIHSCFLAIALSYGVIARYFLFWFILERTVGFFMQTREHLEHYQMWTQKDTYQLTQLYAARNISVPNWIQWLIGGLPYHSIHHAFPKIPFNHLPEAFDKIQSVLKKHHYPQMNKENGYVRTAWQLSHQPSIISSIRGNHTIV</sequence>
<keyword evidence="4" id="KW-0472">Membrane</keyword>
<keyword evidence="7" id="KW-1185">Reference proteome</keyword>
<dbReference type="HOGENOM" id="CLU_808210_0_0_3"/>
<keyword evidence="4" id="KW-1133">Transmembrane helix</keyword>
<feature type="transmembrane region" description="Helical" evidence="4">
    <location>
        <begin position="54"/>
        <end position="72"/>
    </location>
</feature>
<feature type="domain" description="Fatty acid desaturase" evidence="5">
    <location>
        <begin position="56"/>
        <end position="303"/>
    </location>
</feature>
<dbReference type="KEGG" id="cyt:cce_2618"/>
<comment type="similarity">
    <text evidence="2">Belongs to the fatty acid desaturase type 2 family.</text>
</comment>
<comment type="cofactor">
    <cofactor evidence="1">
        <name>Fe(2+)</name>
        <dbReference type="ChEBI" id="CHEBI:29033"/>
    </cofactor>
</comment>
<evidence type="ECO:0000256" key="2">
    <source>
        <dbReference type="ARBA" id="ARBA00008749"/>
    </source>
</evidence>
<organism evidence="6 7">
    <name type="scientific">Crocosphaera subtropica (strain ATCC 51142 / BH68)</name>
    <name type="common">Cyanothece sp. (strain ATCC 51142)</name>
    <dbReference type="NCBI Taxonomy" id="43989"/>
    <lineage>
        <taxon>Bacteria</taxon>
        <taxon>Bacillati</taxon>
        <taxon>Cyanobacteriota</taxon>
        <taxon>Cyanophyceae</taxon>
        <taxon>Oscillatoriophycideae</taxon>
        <taxon>Chroococcales</taxon>
        <taxon>Aphanothecaceae</taxon>
        <taxon>Crocosphaera</taxon>
        <taxon>Crocosphaera subtropica</taxon>
    </lineage>
</organism>
<evidence type="ECO:0000259" key="5">
    <source>
        <dbReference type="Pfam" id="PF00487"/>
    </source>
</evidence>
<keyword evidence="4" id="KW-0812">Transmembrane</keyword>
<dbReference type="STRING" id="43989.cce_2618"/>
<dbReference type="GO" id="GO:0016020">
    <property type="term" value="C:membrane"/>
    <property type="evidence" value="ECO:0007669"/>
    <property type="project" value="TreeGrafter"/>
</dbReference>
<protein>
    <submittedName>
        <fullName evidence="6">Probable fatty acid desaturase</fullName>
    </submittedName>
</protein>
<evidence type="ECO:0000313" key="7">
    <source>
        <dbReference type="Proteomes" id="UP000001203"/>
    </source>
</evidence>
<evidence type="ECO:0000313" key="6">
    <source>
        <dbReference type="EMBL" id="ACB51966.1"/>
    </source>
</evidence>
<dbReference type="AlphaFoldDB" id="B1WT44"/>
<dbReference type="Proteomes" id="UP000001203">
    <property type="component" value="Chromosome circular"/>
</dbReference>
<feature type="transmembrane region" description="Helical" evidence="4">
    <location>
        <begin position="29"/>
        <end position="49"/>
    </location>
</feature>
<keyword evidence="3" id="KW-0408">Iron</keyword>
<dbReference type="PANTHER" id="PTHR19353">
    <property type="entry name" value="FATTY ACID DESATURASE 2"/>
    <property type="match status" value="1"/>
</dbReference>
<proteinExistence type="inferred from homology"/>
<accession>B1WT44</accession>
<dbReference type="PANTHER" id="PTHR19353:SF19">
    <property type="entry name" value="DELTA(5) FATTY ACID DESATURASE C-RELATED"/>
    <property type="match status" value="1"/>
</dbReference>
<evidence type="ECO:0000256" key="3">
    <source>
        <dbReference type="ARBA" id="ARBA00023004"/>
    </source>
</evidence>
<dbReference type="EMBL" id="CP000806">
    <property type="protein sequence ID" value="ACB51966.1"/>
    <property type="molecule type" value="Genomic_DNA"/>
</dbReference>
<evidence type="ECO:0000256" key="1">
    <source>
        <dbReference type="ARBA" id="ARBA00001954"/>
    </source>
</evidence>
<reference evidence="6 7" key="1">
    <citation type="journal article" date="2008" name="Proc. Natl. Acad. Sci. U.S.A.">
        <title>The genome of Cyanothece 51142, a unicellular diazotrophic cyanobacterium important in the marine nitrogen cycle.</title>
        <authorList>
            <person name="Welsh E.A."/>
            <person name="Liberton M."/>
            <person name="Stoeckel J."/>
            <person name="Loh T."/>
            <person name="Elvitigala T."/>
            <person name="Wang C."/>
            <person name="Wollam A."/>
            <person name="Fulton R.S."/>
            <person name="Clifton S.W."/>
            <person name="Jacobs J.M."/>
            <person name="Aurora R."/>
            <person name="Ghosh B.K."/>
            <person name="Sherman L.A."/>
            <person name="Smith R.D."/>
            <person name="Wilson R.K."/>
            <person name="Pakrasi H.B."/>
        </authorList>
    </citation>
    <scope>NUCLEOTIDE SEQUENCE [LARGE SCALE GENOMIC DNA]</scope>
    <source>
        <strain evidence="7">ATCC 51142 / BH68</strain>
    </source>
</reference>
<dbReference type="Pfam" id="PF00487">
    <property type="entry name" value="FA_desaturase"/>
    <property type="match status" value="1"/>
</dbReference>
<dbReference type="eggNOG" id="COG3239">
    <property type="taxonomic scope" value="Bacteria"/>
</dbReference>
<dbReference type="GO" id="GO:0016717">
    <property type="term" value="F:oxidoreductase activity, acting on paired donors, with oxidation of a pair of donors resulting in the reduction of molecular oxygen to two molecules of water"/>
    <property type="evidence" value="ECO:0007669"/>
    <property type="project" value="TreeGrafter"/>
</dbReference>
<gene>
    <name evidence="6" type="ordered locus">cce_2618</name>
</gene>
<name>B1WT44_CROS5</name>